<dbReference type="Proteomes" id="UP001165641">
    <property type="component" value="Unassembled WGS sequence"/>
</dbReference>
<accession>A0ABT4ZES5</accession>
<keyword evidence="2" id="KW-1185">Reference proteome</keyword>
<name>A0ABT4ZES5_9RHOB</name>
<dbReference type="SUPFAM" id="SSF52540">
    <property type="entry name" value="P-loop containing nucleoside triphosphate hydrolases"/>
    <property type="match status" value="1"/>
</dbReference>
<evidence type="ECO:0000313" key="2">
    <source>
        <dbReference type="Proteomes" id="UP001165641"/>
    </source>
</evidence>
<comment type="caution">
    <text evidence="1">The sequence shown here is derived from an EMBL/GenBank/DDBJ whole genome shotgun (WGS) entry which is preliminary data.</text>
</comment>
<protein>
    <submittedName>
        <fullName evidence="1">Sulfotransferase domain-containing protein</fullName>
    </submittedName>
</protein>
<organism evidence="1 2">
    <name type="scientific">Paracoccus onchidii</name>
    <dbReference type="NCBI Taxonomy" id="3017813"/>
    <lineage>
        <taxon>Bacteria</taxon>
        <taxon>Pseudomonadati</taxon>
        <taxon>Pseudomonadota</taxon>
        <taxon>Alphaproteobacteria</taxon>
        <taxon>Rhodobacterales</taxon>
        <taxon>Paracoccaceae</taxon>
        <taxon>Paracoccus</taxon>
    </lineage>
</organism>
<dbReference type="EMBL" id="JAQBIE010000011">
    <property type="protein sequence ID" value="MDB6177884.1"/>
    <property type="molecule type" value="Genomic_DNA"/>
</dbReference>
<dbReference type="InterPro" id="IPR027417">
    <property type="entry name" value="P-loop_NTPase"/>
</dbReference>
<proteinExistence type="predicted"/>
<dbReference type="RefSeq" id="WP_271889000.1">
    <property type="nucleotide sequence ID" value="NZ_JAQBIE010000011.1"/>
</dbReference>
<reference evidence="1" key="1">
    <citation type="submission" date="2022-12" db="EMBL/GenBank/DDBJ databases">
        <title>Paracoccus onchidii sp. nov., isolated from a marine invertebrate from the South China Sea.</title>
        <authorList>
            <person name="Xu S."/>
            <person name="Liu Z."/>
            <person name="Xu Y."/>
        </authorList>
    </citation>
    <scope>NUCLEOTIDE SEQUENCE</scope>
    <source>
        <strain evidence="1">Z330</strain>
    </source>
</reference>
<dbReference type="Gene3D" id="3.40.50.300">
    <property type="entry name" value="P-loop containing nucleotide triphosphate hydrolases"/>
    <property type="match status" value="1"/>
</dbReference>
<sequence>MQRHVVLTLGRSGSNTLVNLLNQHPNALNIGEVLGKWNRVRQIRDRLNLYPNDTSAYLDGVSRKSGLLRGLVAGRTAGRWLRLKPREAKPLGRIKTLGFKEFATLMSEHGQENWPQTRHDVKVIGLLRDDVLGRFVSWQLLNQTGVVFHNKDGQKEPEPIDVDPTRIADHLTTISAENDLLKKTLNRVPEDRVYKIRYDEFYSSEPRRKKIIDEVFRFLDLPHVSTSIRMNKIVKRPPAQMIRNRGECAAALVGTKFEGILDHA</sequence>
<evidence type="ECO:0000313" key="1">
    <source>
        <dbReference type="EMBL" id="MDB6177884.1"/>
    </source>
</evidence>
<gene>
    <name evidence="1" type="ORF">PAF17_10260</name>
</gene>